<comment type="caution">
    <text evidence="4">The sequence shown here is derived from an EMBL/GenBank/DDBJ whole genome shotgun (WGS) entry which is preliminary data.</text>
</comment>
<dbReference type="Gene3D" id="4.10.60.10">
    <property type="entry name" value="Zinc finger, CCHC-type"/>
    <property type="match status" value="1"/>
</dbReference>
<reference evidence="4" key="1">
    <citation type="journal article" date="2019" name="Sci. Rep.">
        <title>Draft genome of Tanacetum cinerariifolium, the natural source of mosquito coil.</title>
        <authorList>
            <person name="Yamashiro T."/>
            <person name="Shiraishi A."/>
            <person name="Satake H."/>
            <person name="Nakayama K."/>
        </authorList>
    </citation>
    <scope>NUCLEOTIDE SEQUENCE</scope>
</reference>
<dbReference type="GO" id="GO:0008270">
    <property type="term" value="F:zinc ion binding"/>
    <property type="evidence" value="ECO:0007669"/>
    <property type="project" value="UniProtKB-KW"/>
</dbReference>
<evidence type="ECO:0000313" key="4">
    <source>
        <dbReference type="EMBL" id="GEU92196.1"/>
    </source>
</evidence>
<dbReference type="GO" id="GO:0003964">
    <property type="term" value="F:RNA-directed DNA polymerase activity"/>
    <property type="evidence" value="ECO:0007669"/>
    <property type="project" value="UniProtKB-KW"/>
</dbReference>
<dbReference type="InterPro" id="IPR001878">
    <property type="entry name" value="Znf_CCHC"/>
</dbReference>
<dbReference type="GO" id="GO:0003676">
    <property type="term" value="F:nucleic acid binding"/>
    <property type="evidence" value="ECO:0007669"/>
    <property type="project" value="InterPro"/>
</dbReference>
<dbReference type="SMART" id="SM00343">
    <property type="entry name" value="ZnF_C2HC"/>
    <property type="match status" value="2"/>
</dbReference>
<organism evidence="4">
    <name type="scientific">Tanacetum cinerariifolium</name>
    <name type="common">Dalmatian daisy</name>
    <name type="synonym">Chrysanthemum cinerariifolium</name>
    <dbReference type="NCBI Taxonomy" id="118510"/>
    <lineage>
        <taxon>Eukaryota</taxon>
        <taxon>Viridiplantae</taxon>
        <taxon>Streptophyta</taxon>
        <taxon>Embryophyta</taxon>
        <taxon>Tracheophyta</taxon>
        <taxon>Spermatophyta</taxon>
        <taxon>Magnoliopsida</taxon>
        <taxon>eudicotyledons</taxon>
        <taxon>Gunneridae</taxon>
        <taxon>Pentapetalae</taxon>
        <taxon>asterids</taxon>
        <taxon>campanulids</taxon>
        <taxon>Asterales</taxon>
        <taxon>Asteraceae</taxon>
        <taxon>Asteroideae</taxon>
        <taxon>Anthemideae</taxon>
        <taxon>Anthemidinae</taxon>
        <taxon>Tanacetum</taxon>
    </lineage>
</organism>
<dbReference type="PROSITE" id="PS50158">
    <property type="entry name" value="ZF_CCHC"/>
    <property type="match status" value="1"/>
</dbReference>
<dbReference type="AlphaFoldDB" id="A0A6L2P1L8"/>
<protein>
    <submittedName>
        <fullName evidence="4">Reverse transcriptase domain-containing protein</fullName>
    </submittedName>
</protein>
<gene>
    <name evidence="4" type="ORF">Tci_064174</name>
</gene>
<keyword evidence="1" id="KW-0479">Metal-binding</keyword>
<name>A0A6L2P1L8_TANCI</name>
<evidence type="ECO:0000259" key="3">
    <source>
        <dbReference type="PROSITE" id="PS50158"/>
    </source>
</evidence>
<feature type="region of interest" description="Disordered" evidence="2">
    <location>
        <begin position="1"/>
        <end position="37"/>
    </location>
</feature>
<keyword evidence="1" id="KW-0862">Zinc</keyword>
<keyword evidence="4" id="KW-0808">Transferase</keyword>
<keyword evidence="1" id="KW-0863">Zinc-finger</keyword>
<evidence type="ECO:0000256" key="2">
    <source>
        <dbReference type="SAM" id="MobiDB-lite"/>
    </source>
</evidence>
<feature type="domain" description="CCHC-type" evidence="3">
    <location>
        <begin position="111"/>
        <end position="124"/>
    </location>
</feature>
<keyword evidence="4" id="KW-0548">Nucleotidyltransferase</keyword>
<dbReference type="InterPro" id="IPR036875">
    <property type="entry name" value="Znf_CCHC_sf"/>
</dbReference>
<feature type="compositionally biased region" description="Basic and acidic residues" evidence="2">
    <location>
        <begin position="22"/>
        <end position="37"/>
    </location>
</feature>
<accession>A0A6L2P1L8</accession>
<dbReference type="EMBL" id="BKCJ010010572">
    <property type="protein sequence ID" value="GEU92196.1"/>
    <property type="molecule type" value="Genomic_DNA"/>
</dbReference>
<evidence type="ECO:0000256" key="1">
    <source>
        <dbReference type="PROSITE-ProRule" id="PRU00047"/>
    </source>
</evidence>
<dbReference type="SUPFAM" id="SSF57756">
    <property type="entry name" value="Retrovirus zinc finger-like domains"/>
    <property type="match status" value="1"/>
</dbReference>
<proteinExistence type="predicted"/>
<sequence>MSFEEMKQEATIGKNVSNKRKWGSDHGRDSDQQQSKKIEVVRAHVSGVSNKKAYAGTFPYYNRRKWHHIGLCTVKCGNCKRFGHMIKNYRTSPPAKIKRAPVANQKPVVTCFGCGSQGHFKSKCSRLKNQMYDNQKKKEENLQEL</sequence>
<keyword evidence="4" id="KW-0695">RNA-directed DNA polymerase</keyword>